<dbReference type="RefSeq" id="WP_250861938.1">
    <property type="nucleotide sequence ID" value="NZ_JAGSOJ010000007.1"/>
</dbReference>
<accession>A0A9J6P783</accession>
<dbReference type="Proteomes" id="UP001056429">
    <property type="component" value="Unassembled WGS sequence"/>
</dbReference>
<dbReference type="AlphaFoldDB" id="A0A9J6P783"/>
<comment type="caution">
    <text evidence="2">The sequence shown here is derived from an EMBL/GenBank/DDBJ whole genome shotgun (WGS) entry which is preliminary data.</text>
</comment>
<feature type="region of interest" description="Disordered" evidence="1">
    <location>
        <begin position="24"/>
        <end position="51"/>
    </location>
</feature>
<sequence>MKNKKETKTLENNLSNNAMMMDHVLGSAPNPFRNKKEEQKRKHIILENEEE</sequence>
<evidence type="ECO:0000313" key="2">
    <source>
        <dbReference type="EMBL" id="MCM1992770.1"/>
    </source>
</evidence>
<evidence type="ECO:0000256" key="1">
    <source>
        <dbReference type="SAM" id="MobiDB-lite"/>
    </source>
</evidence>
<reference evidence="2" key="2">
    <citation type="submission" date="2021-04" db="EMBL/GenBank/DDBJ databases">
        <authorList>
            <person name="Dong X."/>
        </authorList>
    </citation>
    <scope>NUCLEOTIDE SEQUENCE</scope>
    <source>
        <strain evidence="2">ZWT</strain>
    </source>
</reference>
<name>A0A9J6P783_9CLOT</name>
<evidence type="ECO:0000313" key="3">
    <source>
        <dbReference type="Proteomes" id="UP001056429"/>
    </source>
</evidence>
<gene>
    <name evidence="2" type="ORF">KDK92_23885</name>
</gene>
<dbReference type="EMBL" id="JAGSOJ010000007">
    <property type="protein sequence ID" value="MCM1992770.1"/>
    <property type="molecule type" value="Genomic_DNA"/>
</dbReference>
<organism evidence="2 3">
    <name type="scientific">Oceanirhabdus seepicola</name>
    <dbReference type="NCBI Taxonomy" id="2828781"/>
    <lineage>
        <taxon>Bacteria</taxon>
        <taxon>Bacillati</taxon>
        <taxon>Bacillota</taxon>
        <taxon>Clostridia</taxon>
        <taxon>Eubacteriales</taxon>
        <taxon>Clostridiaceae</taxon>
        <taxon>Oceanirhabdus</taxon>
    </lineage>
</organism>
<proteinExistence type="predicted"/>
<protein>
    <submittedName>
        <fullName evidence="2">Uncharacterized protein</fullName>
    </submittedName>
</protein>
<feature type="compositionally biased region" description="Basic and acidic residues" evidence="1">
    <location>
        <begin position="34"/>
        <end position="51"/>
    </location>
</feature>
<keyword evidence="3" id="KW-1185">Reference proteome</keyword>
<reference evidence="2" key="1">
    <citation type="journal article" date="2021" name="mSystems">
        <title>Bacteria and Archaea Synergistically Convert Glycine Betaine to Biogenic Methane in the Formosa Cold Seep of the South China Sea.</title>
        <authorList>
            <person name="Li L."/>
            <person name="Zhang W."/>
            <person name="Zhang S."/>
            <person name="Song L."/>
            <person name="Sun Q."/>
            <person name="Zhang H."/>
            <person name="Xiang H."/>
            <person name="Dong X."/>
        </authorList>
    </citation>
    <scope>NUCLEOTIDE SEQUENCE</scope>
    <source>
        <strain evidence="2">ZWT</strain>
    </source>
</reference>